<dbReference type="Pfam" id="PF02397">
    <property type="entry name" value="Bac_transf"/>
    <property type="match status" value="1"/>
</dbReference>
<feature type="transmembrane region" description="Helical" evidence="9">
    <location>
        <begin position="74"/>
        <end position="95"/>
    </location>
</feature>
<evidence type="ECO:0000256" key="9">
    <source>
        <dbReference type="SAM" id="Phobius"/>
    </source>
</evidence>
<dbReference type="InParanoid" id="A0A371RL07"/>
<dbReference type="EMBL" id="QUQO01000001">
    <property type="protein sequence ID" value="RFB06148.1"/>
    <property type="molecule type" value="Genomic_DNA"/>
</dbReference>
<dbReference type="InterPro" id="IPR003362">
    <property type="entry name" value="Bact_transf"/>
</dbReference>
<dbReference type="PANTHER" id="PTHR30576">
    <property type="entry name" value="COLANIC BIOSYNTHESIS UDP-GLUCOSE LIPID CARRIER TRANSFERASE"/>
    <property type="match status" value="1"/>
</dbReference>
<dbReference type="GO" id="GO:0016780">
    <property type="term" value="F:phosphotransferase activity, for other substituted phosphate groups"/>
    <property type="evidence" value="ECO:0007669"/>
    <property type="project" value="TreeGrafter"/>
</dbReference>
<keyword evidence="5 9" id="KW-0812">Transmembrane</keyword>
<evidence type="ECO:0000256" key="3">
    <source>
        <dbReference type="ARBA" id="ARBA00022475"/>
    </source>
</evidence>
<feature type="domain" description="Bacterial sugar transferase" evidence="10">
    <location>
        <begin position="69"/>
        <end position="259"/>
    </location>
</feature>
<dbReference type="AlphaFoldDB" id="A0A371RL07"/>
<proteinExistence type="inferred from homology"/>
<evidence type="ECO:0000256" key="1">
    <source>
        <dbReference type="ARBA" id="ARBA00004236"/>
    </source>
</evidence>
<comment type="subcellular location">
    <subcellularLocation>
        <location evidence="1">Cell membrane</location>
    </subcellularLocation>
</comment>
<protein>
    <recommendedName>
        <fullName evidence="10">Bacterial sugar transferase domain-containing protein</fullName>
    </recommendedName>
</protein>
<evidence type="ECO:0000256" key="8">
    <source>
        <dbReference type="ARBA" id="ARBA00023169"/>
    </source>
</evidence>
<evidence type="ECO:0000313" key="12">
    <source>
        <dbReference type="Proteomes" id="UP000264589"/>
    </source>
</evidence>
<keyword evidence="6 9" id="KW-1133">Transmembrane helix</keyword>
<keyword evidence="12" id="KW-1185">Reference proteome</keyword>
<gene>
    <name evidence="11" type="ORF">DX908_13255</name>
</gene>
<sequence length="265" mass="30214">MVTNYLGERRPVRRVSCVSVRLGGEFSMRAALKDRAFEPGPVLDLDFAPVETVDDFQIERQTTFSDQIKRLGDILVSGTLLLFIAPLFITLALLVRRDGGPAMFAHERVGRDGKSFKCLKFRSMRVDSQEALRKHLAADPEARREWAERQKLKNDVRITKIGRTLRLWSLDELPQLINVFRGDMSLIGPRPITAHELSRYGSRAKFYLQCTPGISGLWQVSGRNNTTYRRRVAIDTVYAKRRSIALDMSIILRTIPTVLLRRGAE</sequence>
<evidence type="ECO:0000256" key="4">
    <source>
        <dbReference type="ARBA" id="ARBA00022679"/>
    </source>
</evidence>
<keyword evidence="3" id="KW-1003">Cell membrane</keyword>
<evidence type="ECO:0000256" key="2">
    <source>
        <dbReference type="ARBA" id="ARBA00006464"/>
    </source>
</evidence>
<dbReference type="GO" id="GO:0000271">
    <property type="term" value="P:polysaccharide biosynthetic process"/>
    <property type="evidence" value="ECO:0007669"/>
    <property type="project" value="UniProtKB-KW"/>
</dbReference>
<dbReference type="Proteomes" id="UP000264589">
    <property type="component" value="Unassembled WGS sequence"/>
</dbReference>
<organism evidence="11 12">
    <name type="scientific">Parvularcula marina</name>
    <dbReference type="NCBI Taxonomy" id="2292771"/>
    <lineage>
        <taxon>Bacteria</taxon>
        <taxon>Pseudomonadati</taxon>
        <taxon>Pseudomonadota</taxon>
        <taxon>Alphaproteobacteria</taxon>
        <taxon>Parvularculales</taxon>
        <taxon>Parvularculaceae</taxon>
        <taxon>Parvularcula</taxon>
    </lineage>
</organism>
<evidence type="ECO:0000256" key="5">
    <source>
        <dbReference type="ARBA" id="ARBA00022692"/>
    </source>
</evidence>
<reference evidence="11 12" key="1">
    <citation type="submission" date="2018-08" db="EMBL/GenBank/DDBJ databases">
        <title>Parvularcula sp. SM1705, isolated from surface water of the South Sea China.</title>
        <authorList>
            <person name="Sun L."/>
        </authorList>
    </citation>
    <scope>NUCLEOTIDE SEQUENCE [LARGE SCALE GENOMIC DNA]</scope>
    <source>
        <strain evidence="11 12">SM1705</strain>
    </source>
</reference>
<comment type="caution">
    <text evidence="11">The sequence shown here is derived from an EMBL/GenBank/DDBJ whole genome shotgun (WGS) entry which is preliminary data.</text>
</comment>
<comment type="similarity">
    <text evidence="2">Belongs to the bacterial sugar transferase family.</text>
</comment>
<evidence type="ECO:0000313" key="11">
    <source>
        <dbReference type="EMBL" id="RFB06148.1"/>
    </source>
</evidence>
<keyword evidence="7 9" id="KW-0472">Membrane</keyword>
<accession>A0A371RL07</accession>
<evidence type="ECO:0000256" key="6">
    <source>
        <dbReference type="ARBA" id="ARBA00022989"/>
    </source>
</evidence>
<keyword evidence="4" id="KW-0808">Transferase</keyword>
<keyword evidence="8" id="KW-0270">Exopolysaccharide synthesis</keyword>
<dbReference type="GO" id="GO:0005886">
    <property type="term" value="C:plasma membrane"/>
    <property type="evidence" value="ECO:0007669"/>
    <property type="project" value="UniProtKB-SubCell"/>
</dbReference>
<dbReference type="OrthoDB" id="9808602at2"/>
<name>A0A371RL07_9PROT</name>
<evidence type="ECO:0000259" key="10">
    <source>
        <dbReference type="Pfam" id="PF02397"/>
    </source>
</evidence>
<dbReference type="PANTHER" id="PTHR30576:SF4">
    <property type="entry name" value="UNDECAPRENYL-PHOSPHATE GALACTOSE PHOSPHOTRANSFERASE"/>
    <property type="match status" value="1"/>
</dbReference>
<evidence type="ECO:0000256" key="7">
    <source>
        <dbReference type="ARBA" id="ARBA00023136"/>
    </source>
</evidence>